<dbReference type="EMBL" id="VFSV01000006">
    <property type="protein sequence ID" value="TRD22388.1"/>
    <property type="molecule type" value="Genomic_DNA"/>
</dbReference>
<evidence type="ECO:0000256" key="1">
    <source>
        <dbReference type="SAM" id="Phobius"/>
    </source>
</evidence>
<keyword evidence="1" id="KW-0472">Membrane</keyword>
<dbReference type="RefSeq" id="WP_142833690.1">
    <property type="nucleotide sequence ID" value="NZ_VFSV01000006.1"/>
</dbReference>
<evidence type="ECO:0000313" key="3">
    <source>
        <dbReference type="Proteomes" id="UP000318590"/>
    </source>
</evidence>
<keyword evidence="1" id="KW-0812">Transmembrane</keyword>
<dbReference type="Pfam" id="PF11511">
    <property type="entry name" value="RhodobacterPufX"/>
    <property type="match status" value="1"/>
</dbReference>
<sequence length="71" mass="7941">MSDTQKPWYHENPPSLRMWIFTQMTLGAVYAAAVFFGVIAFILIIRAVSHLLPKDPFAAMEFVAPALTMLG</sequence>
<evidence type="ECO:0000313" key="2">
    <source>
        <dbReference type="EMBL" id="TRD22388.1"/>
    </source>
</evidence>
<dbReference type="AlphaFoldDB" id="A0A547Q7M6"/>
<comment type="caution">
    <text evidence="2">The sequence shown here is derived from an EMBL/GenBank/DDBJ whole genome shotgun (WGS) entry which is preliminary data.</text>
</comment>
<evidence type="ECO:0008006" key="4">
    <source>
        <dbReference type="Google" id="ProtNLM"/>
    </source>
</evidence>
<gene>
    <name evidence="2" type="ORF">FEV53_04840</name>
</gene>
<dbReference type="Proteomes" id="UP000318590">
    <property type="component" value="Unassembled WGS sequence"/>
</dbReference>
<keyword evidence="1" id="KW-1133">Transmembrane helix</keyword>
<proteinExistence type="predicted"/>
<keyword evidence="3" id="KW-1185">Reference proteome</keyword>
<reference evidence="2 3" key="1">
    <citation type="submission" date="2019-06" db="EMBL/GenBank/DDBJ databases">
        <title>Paenimaribius caenipelagi gen. nov., sp. nov., isolated from a tidal flat.</title>
        <authorList>
            <person name="Yoon J.-H."/>
        </authorList>
    </citation>
    <scope>NUCLEOTIDE SEQUENCE [LARGE SCALE GENOMIC DNA]</scope>
    <source>
        <strain evidence="2 3">JBTF-M29</strain>
    </source>
</reference>
<organism evidence="2 3">
    <name type="scientific">Palleronia caenipelagi</name>
    <dbReference type="NCBI Taxonomy" id="2489174"/>
    <lineage>
        <taxon>Bacteria</taxon>
        <taxon>Pseudomonadati</taxon>
        <taxon>Pseudomonadota</taxon>
        <taxon>Alphaproteobacteria</taxon>
        <taxon>Rhodobacterales</taxon>
        <taxon>Roseobacteraceae</taxon>
        <taxon>Palleronia</taxon>
    </lineage>
</organism>
<name>A0A547Q7M6_9RHOB</name>
<dbReference type="Gene3D" id="1.20.5.920">
    <property type="entry name" value="rhodobacter sphaeroides pufx membrane protein"/>
    <property type="match status" value="1"/>
</dbReference>
<dbReference type="InterPro" id="IPR020169">
    <property type="entry name" value="Intrinsic_membrane_PufX"/>
</dbReference>
<accession>A0A547Q7M6</accession>
<feature type="transmembrane region" description="Helical" evidence="1">
    <location>
        <begin position="20"/>
        <end position="45"/>
    </location>
</feature>
<protein>
    <recommendedName>
        <fullName evidence="4">Intrinsic membrane protein PufX</fullName>
    </recommendedName>
</protein>